<dbReference type="SUPFAM" id="SSF54862">
    <property type="entry name" value="4Fe-4S ferredoxins"/>
    <property type="match status" value="1"/>
</dbReference>
<reference evidence="6 7" key="1">
    <citation type="journal article" date="2015" name="Nature">
        <title>rRNA introns, odd ribosomes, and small enigmatic genomes across a large radiation of phyla.</title>
        <authorList>
            <person name="Brown C.T."/>
            <person name="Hug L.A."/>
            <person name="Thomas B.C."/>
            <person name="Sharon I."/>
            <person name="Castelle C.J."/>
            <person name="Singh A."/>
            <person name="Wilkins M.J."/>
            <person name="Williams K.H."/>
            <person name="Banfield J.F."/>
        </authorList>
    </citation>
    <scope>NUCLEOTIDE SEQUENCE [LARGE SCALE GENOMIC DNA]</scope>
</reference>
<dbReference type="EMBL" id="LCIE01000008">
    <property type="protein sequence ID" value="KKT49318.1"/>
    <property type="molecule type" value="Genomic_DNA"/>
</dbReference>
<name>A0A0G1HRK4_9BACT</name>
<proteinExistence type="predicted"/>
<keyword evidence="5" id="KW-0411">Iron-sulfur</keyword>
<dbReference type="Gene3D" id="3.30.70.20">
    <property type="match status" value="1"/>
</dbReference>
<keyword evidence="4" id="KW-0408">Iron</keyword>
<dbReference type="Pfam" id="PF13370">
    <property type="entry name" value="Fer4_13"/>
    <property type="match status" value="1"/>
</dbReference>
<dbReference type="PANTHER" id="PTHR36923">
    <property type="entry name" value="FERREDOXIN"/>
    <property type="match status" value="1"/>
</dbReference>
<dbReference type="GO" id="GO:0051536">
    <property type="term" value="F:iron-sulfur cluster binding"/>
    <property type="evidence" value="ECO:0007669"/>
    <property type="project" value="UniProtKB-KW"/>
</dbReference>
<dbReference type="STRING" id="1618392.UW41_C0008G0003"/>
<evidence type="ECO:0000256" key="1">
    <source>
        <dbReference type="ARBA" id="ARBA00022448"/>
    </source>
</evidence>
<keyword evidence="1" id="KW-0813">Transport</keyword>
<keyword evidence="3" id="KW-0249">Electron transport</keyword>
<evidence type="ECO:0000256" key="5">
    <source>
        <dbReference type="ARBA" id="ARBA00023014"/>
    </source>
</evidence>
<dbReference type="Proteomes" id="UP000034172">
    <property type="component" value="Unassembled WGS sequence"/>
</dbReference>
<dbReference type="InterPro" id="IPR051269">
    <property type="entry name" value="Fe-S_cluster_ET"/>
</dbReference>
<organism evidence="6 7">
    <name type="scientific">Candidatus Collierbacteria bacterium GW2011_GWC2_44_18</name>
    <dbReference type="NCBI Taxonomy" id="1618392"/>
    <lineage>
        <taxon>Bacteria</taxon>
        <taxon>Candidatus Collieribacteriota</taxon>
    </lineage>
</organism>
<keyword evidence="2" id="KW-0479">Metal-binding</keyword>
<evidence type="ECO:0000256" key="4">
    <source>
        <dbReference type="ARBA" id="ARBA00023004"/>
    </source>
</evidence>
<accession>A0A0G1HRK4</accession>
<comment type="caution">
    <text evidence="6">The sequence shown here is derived from an EMBL/GenBank/DDBJ whole genome shotgun (WGS) entry which is preliminary data.</text>
</comment>
<gene>
    <name evidence="6" type="ORF">UW41_C0008G0003</name>
</gene>
<evidence type="ECO:0000313" key="6">
    <source>
        <dbReference type="EMBL" id="KKT49318.1"/>
    </source>
</evidence>
<dbReference type="GO" id="GO:0046872">
    <property type="term" value="F:metal ion binding"/>
    <property type="evidence" value="ECO:0007669"/>
    <property type="project" value="UniProtKB-KW"/>
</dbReference>
<dbReference type="AlphaFoldDB" id="A0A0G1HRK4"/>
<sequence>MSQVITTEDKSEAVRKDGYTITVDLNKCISAGPCSIVAPLTFILRDTDGKAIIIDPDGDSLEKVKEAARSCPILAILIRDASGKQIFP</sequence>
<evidence type="ECO:0000313" key="7">
    <source>
        <dbReference type="Proteomes" id="UP000034172"/>
    </source>
</evidence>
<protein>
    <submittedName>
        <fullName evidence="6">Ferredoxin</fullName>
    </submittedName>
</protein>
<evidence type="ECO:0000256" key="3">
    <source>
        <dbReference type="ARBA" id="ARBA00022982"/>
    </source>
</evidence>
<dbReference type="PANTHER" id="PTHR36923:SF3">
    <property type="entry name" value="FERREDOXIN"/>
    <property type="match status" value="1"/>
</dbReference>
<evidence type="ECO:0000256" key="2">
    <source>
        <dbReference type="ARBA" id="ARBA00022723"/>
    </source>
</evidence>